<feature type="compositionally biased region" description="Polar residues" evidence="2">
    <location>
        <begin position="157"/>
        <end position="171"/>
    </location>
</feature>
<organism evidence="4 5">
    <name type="scientific">Escherichia coli</name>
    <dbReference type="NCBI Taxonomy" id="562"/>
    <lineage>
        <taxon>Bacteria</taxon>
        <taxon>Pseudomonadati</taxon>
        <taxon>Pseudomonadota</taxon>
        <taxon>Gammaproteobacteria</taxon>
        <taxon>Enterobacterales</taxon>
        <taxon>Enterobacteriaceae</taxon>
        <taxon>Escherichia</taxon>
    </lineage>
</organism>
<evidence type="ECO:0000256" key="2">
    <source>
        <dbReference type="SAM" id="MobiDB-lite"/>
    </source>
</evidence>
<dbReference type="SUPFAM" id="SSF53335">
    <property type="entry name" value="S-adenosyl-L-methionine-dependent methyltransferases"/>
    <property type="match status" value="1"/>
</dbReference>
<dbReference type="InterPro" id="IPR003356">
    <property type="entry name" value="DNA_methylase_A-5"/>
</dbReference>
<dbReference type="GO" id="GO:0008170">
    <property type="term" value="F:N-methyltransferase activity"/>
    <property type="evidence" value="ECO:0007669"/>
    <property type="project" value="InterPro"/>
</dbReference>
<name>A0A2X1LBH6_ECOLX</name>
<dbReference type="Pfam" id="PF02384">
    <property type="entry name" value="N6_Mtase"/>
    <property type="match status" value="1"/>
</dbReference>
<feature type="domain" description="DNA methylase adenine-specific" evidence="3">
    <location>
        <begin position="29"/>
        <end position="161"/>
    </location>
</feature>
<reference evidence="4 5" key="1">
    <citation type="submission" date="2018-06" db="EMBL/GenBank/DDBJ databases">
        <authorList>
            <consortium name="Pathogen Informatics"/>
            <person name="Doyle S."/>
        </authorList>
    </citation>
    <scope>NUCLEOTIDE SEQUENCE [LARGE SCALE GENOMIC DNA]</scope>
    <source>
        <strain evidence="4 5">NCTC8009</strain>
    </source>
</reference>
<accession>A0A2X1LBH6</accession>
<evidence type="ECO:0000259" key="3">
    <source>
        <dbReference type="Pfam" id="PF02384"/>
    </source>
</evidence>
<evidence type="ECO:0000313" key="4">
    <source>
        <dbReference type="EMBL" id="SPW62262.1"/>
    </source>
</evidence>
<dbReference type="GO" id="GO:0003677">
    <property type="term" value="F:DNA binding"/>
    <property type="evidence" value="ECO:0007669"/>
    <property type="project" value="InterPro"/>
</dbReference>
<dbReference type="PANTHER" id="PTHR41313">
    <property type="entry name" value="ADENINE-SPECIFIC METHYLTRANSFERASE"/>
    <property type="match status" value="1"/>
</dbReference>
<dbReference type="PANTHER" id="PTHR41313:SF1">
    <property type="entry name" value="DNA METHYLASE ADENINE-SPECIFIC DOMAIN-CONTAINING PROTEIN"/>
    <property type="match status" value="1"/>
</dbReference>
<dbReference type="InterPro" id="IPR029063">
    <property type="entry name" value="SAM-dependent_MTases_sf"/>
</dbReference>
<evidence type="ECO:0000256" key="1">
    <source>
        <dbReference type="ARBA" id="ARBA00006594"/>
    </source>
</evidence>
<feature type="region of interest" description="Disordered" evidence="2">
    <location>
        <begin position="149"/>
        <end position="179"/>
    </location>
</feature>
<gene>
    <name evidence="4" type="ORF">NCTC8009_00205</name>
</gene>
<proteinExistence type="inferred from homology"/>
<dbReference type="AlphaFoldDB" id="A0A2X1LBH6"/>
<evidence type="ECO:0000313" key="5">
    <source>
        <dbReference type="Proteomes" id="UP000250991"/>
    </source>
</evidence>
<dbReference type="InterPro" id="IPR052933">
    <property type="entry name" value="DNA_Protect_Modify"/>
</dbReference>
<protein>
    <submittedName>
        <fullName evidence="4">Defense against restriction protein</fullName>
    </submittedName>
</protein>
<sequence length="195" mass="21161">MTSAELSPISGRINQLLHPEDDVNIGAFEALAAKDAMYDHAVGNVPFGEGRSGVAGLDPAYANEKNVGNYFVLRTIDKVKPGGLIVLVVPNGMTDGAKYKKLRDKVSRKAEFLGAHRMPSGTFSESGTDTVVDVWVLRKHPEAFLEMIPDTDDSTRSNRQTSFGIPSSKENGLQPKGSDLFTATWNVPASAIPWW</sequence>
<dbReference type="Gene3D" id="3.40.50.150">
    <property type="entry name" value="Vaccinia Virus protein VP39"/>
    <property type="match status" value="1"/>
</dbReference>
<dbReference type="Proteomes" id="UP000250991">
    <property type="component" value="Unassembled WGS sequence"/>
</dbReference>
<dbReference type="EMBL" id="UARW01000002">
    <property type="protein sequence ID" value="SPW62262.1"/>
    <property type="molecule type" value="Genomic_DNA"/>
</dbReference>
<comment type="similarity">
    <text evidence="1">Belongs to the N(4)/N(6)-methyltransferase family.</text>
</comment>